<feature type="modified residue" description="4-aspartylphosphate" evidence="9">
    <location>
        <position position="952"/>
    </location>
</feature>
<dbReference type="Gene3D" id="3.30.450.20">
    <property type="entry name" value="PAS domain"/>
    <property type="match status" value="4"/>
</dbReference>
<dbReference type="InterPro" id="IPR000700">
    <property type="entry name" value="PAS-assoc_C"/>
</dbReference>
<evidence type="ECO:0000256" key="6">
    <source>
        <dbReference type="ARBA" id="ARBA00022777"/>
    </source>
</evidence>
<dbReference type="Pfam" id="PF00989">
    <property type="entry name" value="PAS"/>
    <property type="match status" value="1"/>
</dbReference>
<dbReference type="Gene3D" id="1.10.287.130">
    <property type="match status" value="1"/>
</dbReference>
<proteinExistence type="predicted"/>
<evidence type="ECO:0000256" key="3">
    <source>
        <dbReference type="ARBA" id="ARBA00022553"/>
    </source>
</evidence>
<dbReference type="InterPro" id="IPR001789">
    <property type="entry name" value="Sig_transdc_resp-reg_receiver"/>
</dbReference>
<feature type="coiled-coil region" evidence="10">
    <location>
        <begin position="236"/>
        <end position="263"/>
    </location>
</feature>
<feature type="domain" description="PAC" evidence="15">
    <location>
        <begin position="592"/>
        <end position="646"/>
    </location>
</feature>
<dbReference type="SMART" id="SM00387">
    <property type="entry name" value="HATPase_c"/>
    <property type="match status" value="1"/>
</dbReference>
<evidence type="ECO:0000256" key="4">
    <source>
        <dbReference type="ARBA" id="ARBA00022679"/>
    </source>
</evidence>
<dbReference type="InterPro" id="IPR003661">
    <property type="entry name" value="HisK_dim/P_dom"/>
</dbReference>
<evidence type="ECO:0000256" key="1">
    <source>
        <dbReference type="ARBA" id="ARBA00000085"/>
    </source>
</evidence>
<feature type="domain" description="PAC" evidence="15">
    <location>
        <begin position="327"/>
        <end position="378"/>
    </location>
</feature>
<keyword evidence="10" id="KW-0175">Coiled coil</keyword>
<keyword evidence="7" id="KW-0067">ATP-binding</keyword>
<evidence type="ECO:0000256" key="5">
    <source>
        <dbReference type="ARBA" id="ARBA00022741"/>
    </source>
</evidence>
<dbReference type="PROSITE" id="PS50109">
    <property type="entry name" value="HIS_KIN"/>
    <property type="match status" value="1"/>
</dbReference>
<feature type="domain" description="PAC" evidence="15">
    <location>
        <begin position="199"/>
        <end position="252"/>
    </location>
</feature>
<dbReference type="SMART" id="SM00086">
    <property type="entry name" value="PAC"/>
    <property type="match status" value="4"/>
</dbReference>
<comment type="catalytic activity">
    <reaction evidence="1">
        <text>ATP + protein L-histidine = ADP + protein N-phospho-L-histidine.</text>
        <dbReference type="EC" id="2.7.13.3"/>
    </reaction>
</comment>
<feature type="domain" description="PAC" evidence="15">
    <location>
        <begin position="469"/>
        <end position="524"/>
    </location>
</feature>
<dbReference type="Pfam" id="PF00072">
    <property type="entry name" value="Response_reg"/>
    <property type="match status" value="1"/>
</dbReference>
<feature type="domain" description="Response regulatory" evidence="13">
    <location>
        <begin position="901"/>
        <end position="1017"/>
    </location>
</feature>
<dbReference type="EMBL" id="DTGT01000018">
    <property type="protein sequence ID" value="HGH59772.1"/>
    <property type="molecule type" value="Genomic_DNA"/>
</dbReference>
<dbReference type="CDD" id="cd00130">
    <property type="entry name" value="PAS"/>
    <property type="match status" value="3"/>
</dbReference>
<comment type="caution">
    <text evidence="16">The sequence shown here is derived from an EMBL/GenBank/DDBJ whole genome shotgun (WGS) entry which is preliminary data.</text>
</comment>
<dbReference type="Pfam" id="PF13426">
    <property type="entry name" value="PAS_9"/>
    <property type="match status" value="1"/>
</dbReference>
<organism evidence="16">
    <name type="scientific">Desulfomonile tiedjei</name>
    <dbReference type="NCBI Taxonomy" id="2358"/>
    <lineage>
        <taxon>Bacteria</taxon>
        <taxon>Pseudomonadati</taxon>
        <taxon>Thermodesulfobacteriota</taxon>
        <taxon>Desulfomonilia</taxon>
        <taxon>Desulfomonilales</taxon>
        <taxon>Desulfomonilaceae</taxon>
        <taxon>Desulfomonile</taxon>
    </lineage>
</organism>
<dbReference type="SUPFAM" id="SSF47384">
    <property type="entry name" value="Homodimeric domain of signal transducing histidine kinase"/>
    <property type="match status" value="1"/>
</dbReference>
<protein>
    <recommendedName>
        <fullName evidence="2">histidine kinase</fullName>
        <ecNumber evidence="2">2.7.13.3</ecNumber>
    </recommendedName>
</protein>
<dbReference type="GO" id="GO:0006355">
    <property type="term" value="P:regulation of DNA-templated transcription"/>
    <property type="evidence" value="ECO:0007669"/>
    <property type="project" value="InterPro"/>
</dbReference>
<dbReference type="SUPFAM" id="SSF55785">
    <property type="entry name" value="PYP-like sensor domain (PAS domain)"/>
    <property type="match status" value="4"/>
</dbReference>
<evidence type="ECO:0000256" key="7">
    <source>
        <dbReference type="ARBA" id="ARBA00022840"/>
    </source>
</evidence>
<reference evidence="16" key="1">
    <citation type="journal article" date="2020" name="mSystems">
        <title>Genome- and Community-Level Interaction Insights into Carbon Utilization and Element Cycling Functions of Hydrothermarchaeota in Hydrothermal Sediment.</title>
        <authorList>
            <person name="Zhou Z."/>
            <person name="Liu Y."/>
            <person name="Xu W."/>
            <person name="Pan J."/>
            <person name="Luo Z.H."/>
            <person name="Li M."/>
        </authorList>
    </citation>
    <scope>NUCLEOTIDE SEQUENCE [LARGE SCALE GENOMIC DNA]</scope>
    <source>
        <strain evidence="16">SpSt-769</strain>
    </source>
</reference>
<dbReference type="GO" id="GO:0005524">
    <property type="term" value="F:ATP binding"/>
    <property type="evidence" value="ECO:0007669"/>
    <property type="project" value="UniProtKB-KW"/>
</dbReference>
<keyword evidence="3 9" id="KW-0597">Phosphoprotein</keyword>
<gene>
    <name evidence="16" type="ORF">ENV54_00585</name>
</gene>
<dbReference type="PROSITE" id="PS50113">
    <property type="entry name" value="PAC"/>
    <property type="match status" value="4"/>
</dbReference>
<name>A0A7C4ES75_9BACT</name>
<evidence type="ECO:0000259" key="13">
    <source>
        <dbReference type="PROSITE" id="PS50110"/>
    </source>
</evidence>
<keyword evidence="11" id="KW-0472">Membrane</keyword>
<dbReference type="EC" id="2.7.13.3" evidence="2"/>
<feature type="coiled-coil region" evidence="10">
    <location>
        <begin position="362"/>
        <end position="389"/>
    </location>
</feature>
<dbReference type="NCBIfam" id="TIGR00229">
    <property type="entry name" value="sensory_box"/>
    <property type="match status" value="3"/>
</dbReference>
<dbReference type="InterPro" id="IPR036890">
    <property type="entry name" value="HATPase_C_sf"/>
</dbReference>
<keyword evidence="6" id="KW-0418">Kinase</keyword>
<dbReference type="Pfam" id="PF02518">
    <property type="entry name" value="HATPase_c"/>
    <property type="match status" value="1"/>
</dbReference>
<sequence length="1023" mass="115475">MAQKTILHLDSYHQDYDWSSSIHRAVGSHETNAPLSETRHTRAVIQESANAFQSGRRQIARLGQAATDHDVLEGAARIEGSDPVRAAERELLSIFFPVIGLLVVGILALLVIILYRRRYEKALRRSEQRYRDLFDHSPDIIYTHDMDGNYTSVNEAGLKILGMSRDEFIGMNFRKLVDPEFLPTTENFFRMKLEGKVHQTGPYQLAVKAKDGRTVWFEVNTRTIFQDGKAVGVQGVARDITERKLLEQQLKEAQERYRSFVEEAQDGIIETDAKGRFTFVNEITTKTTGYSRSELLGKSYLDLVDPEFREKAKSLYRSQLARKDQAVYVEMPILAKDGRRIWLGVRTSVFLEGDKLKSVRSIARDITERKKAEEALKESERRYKELYRMMRLMCDNVPDMIWAKDVDKRFLFANRAICHDLLGAQDTDEPVGKTDMFFAERERSLHPDNPHWYTFGEICADSDAVVMEEKVPRRFDEFGNVKGQFLYLDVYKAPLLDEAGNMIGTVGCARVVTEERRREEEQARLITAINQTADTVIITDTKGVIQFVNPAFEKITGYSREEVLGKTPSVLKSGKHSPEFYKTLWRTLREKKVWTGHFINKKKDGTLYEEDATITPVRDSSGRVTSYVAVKRDVTNEAMLQKELLHSQKMEAIGTLAGGIAHDLNNVLQVILGYCQLLTPRLQDDTASKGLQAIATATRRAGDLVSRVLTFSRKIQTEARPLELNHEIRRIHELLQRTIPKMIQIQLRLADDLHLIHADAVQIEQILMNLSVNAAHAMPDGGVLSIQTENVSLDEDFCSRHAGAMPGEYILLTVSDTGCGMEKDILERIFEPFFTTKKVGEGTGLGLSMVYGIVAAHNGFILCDSQPGAGATFRIYFPRFYPQVEEAAVQESTGSLLGNETVLLVDDEDEVVSLARDAFAGYGYTLLTARTGEEALELYKAQGNDIDIVVLDLVMPGMGGRTCLKELIKLDPTARVVIASGFATEETVKQVLKSGARSFVKKPFEFEDLLLEIRKVLDEGRPR</sequence>
<feature type="domain" description="Histidine kinase" evidence="12">
    <location>
        <begin position="659"/>
        <end position="881"/>
    </location>
</feature>
<feature type="domain" description="PAS" evidence="14">
    <location>
        <begin position="253"/>
        <end position="323"/>
    </location>
</feature>
<dbReference type="PRINTS" id="PR00344">
    <property type="entry name" value="BCTRLSENSOR"/>
</dbReference>
<evidence type="ECO:0000256" key="11">
    <source>
        <dbReference type="SAM" id="Phobius"/>
    </source>
</evidence>
<keyword evidence="4" id="KW-0808">Transferase</keyword>
<dbReference type="SMART" id="SM00091">
    <property type="entry name" value="PAS"/>
    <property type="match status" value="4"/>
</dbReference>
<keyword evidence="8" id="KW-0902">Two-component regulatory system</keyword>
<evidence type="ECO:0000256" key="10">
    <source>
        <dbReference type="SAM" id="Coils"/>
    </source>
</evidence>
<keyword evidence="5" id="KW-0547">Nucleotide-binding</keyword>
<evidence type="ECO:0000256" key="8">
    <source>
        <dbReference type="ARBA" id="ARBA00023012"/>
    </source>
</evidence>
<dbReference type="InterPro" id="IPR000014">
    <property type="entry name" value="PAS"/>
</dbReference>
<dbReference type="Gene3D" id="3.40.50.2300">
    <property type="match status" value="1"/>
</dbReference>
<evidence type="ECO:0000259" key="14">
    <source>
        <dbReference type="PROSITE" id="PS50112"/>
    </source>
</evidence>
<dbReference type="InterPro" id="IPR005467">
    <property type="entry name" value="His_kinase_dom"/>
</dbReference>
<dbReference type="InterPro" id="IPR001610">
    <property type="entry name" value="PAC"/>
</dbReference>
<dbReference type="CDD" id="cd00082">
    <property type="entry name" value="HisKA"/>
    <property type="match status" value="1"/>
</dbReference>
<dbReference type="SMART" id="SM00388">
    <property type="entry name" value="HisKA"/>
    <property type="match status" value="1"/>
</dbReference>
<accession>A0A7C4ES75</accession>
<evidence type="ECO:0000313" key="16">
    <source>
        <dbReference type="EMBL" id="HGH59772.1"/>
    </source>
</evidence>
<dbReference type="InterPro" id="IPR004358">
    <property type="entry name" value="Sig_transdc_His_kin-like_C"/>
</dbReference>
<evidence type="ECO:0000259" key="15">
    <source>
        <dbReference type="PROSITE" id="PS50113"/>
    </source>
</evidence>
<feature type="domain" description="PAS" evidence="14">
    <location>
        <begin position="521"/>
        <end position="567"/>
    </location>
</feature>
<keyword evidence="11" id="KW-1133">Transmembrane helix</keyword>
<dbReference type="AlphaFoldDB" id="A0A7C4ES75"/>
<dbReference type="InterPro" id="IPR013767">
    <property type="entry name" value="PAS_fold"/>
</dbReference>
<dbReference type="SMART" id="SM00448">
    <property type="entry name" value="REC"/>
    <property type="match status" value="1"/>
</dbReference>
<feature type="transmembrane region" description="Helical" evidence="11">
    <location>
        <begin position="94"/>
        <end position="115"/>
    </location>
</feature>
<dbReference type="InterPro" id="IPR011006">
    <property type="entry name" value="CheY-like_superfamily"/>
</dbReference>
<dbReference type="GO" id="GO:0000155">
    <property type="term" value="F:phosphorelay sensor kinase activity"/>
    <property type="evidence" value="ECO:0007669"/>
    <property type="project" value="InterPro"/>
</dbReference>
<feature type="domain" description="PAS" evidence="14">
    <location>
        <begin position="126"/>
        <end position="196"/>
    </location>
</feature>
<dbReference type="PANTHER" id="PTHR43065:SF42">
    <property type="entry name" value="TWO-COMPONENT SENSOR PPRA"/>
    <property type="match status" value="1"/>
</dbReference>
<dbReference type="PANTHER" id="PTHR43065">
    <property type="entry name" value="SENSOR HISTIDINE KINASE"/>
    <property type="match status" value="1"/>
</dbReference>
<dbReference type="Pfam" id="PF08448">
    <property type="entry name" value="PAS_4"/>
    <property type="match status" value="2"/>
</dbReference>
<dbReference type="PROSITE" id="PS50112">
    <property type="entry name" value="PAS"/>
    <property type="match status" value="3"/>
</dbReference>
<dbReference type="Pfam" id="PF00512">
    <property type="entry name" value="HisKA"/>
    <property type="match status" value="1"/>
</dbReference>
<dbReference type="SUPFAM" id="SSF52172">
    <property type="entry name" value="CheY-like"/>
    <property type="match status" value="1"/>
</dbReference>
<keyword evidence="11" id="KW-0812">Transmembrane</keyword>
<dbReference type="InterPro" id="IPR003594">
    <property type="entry name" value="HATPase_dom"/>
</dbReference>
<dbReference type="InterPro" id="IPR035965">
    <property type="entry name" value="PAS-like_dom_sf"/>
</dbReference>
<dbReference type="InterPro" id="IPR036097">
    <property type="entry name" value="HisK_dim/P_sf"/>
</dbReference>
<dbReference type="InterPro" id="IPR013656">
    <property type="entry name" value="PAS_4"/>
</dbReference>
<evidence type="ECO:0000259" key="12">
    <source>
        <dbReference type="PROSITE" id="PS50109"/>
    </source>
</evidence>
<dbReference type="Gene3D" id="3.30.565.10">
    <property type="entry name" value="Histidine kinase-like ATPase, C-terminal domain"/>
    <property type="match status" value="1"/>
</dbReference>
<dbReference type="PROSITE" id="PS50110">
    <property type="entry name" value="RESPONSE_REGULATORY"/>
    <property type="match status" value="1"/>
</dbReference>
<evidence type="ECO:0000256" key="2">
    <source>
        <dbReference type="ARBA" id="ARBA00012438"/>
    </source>
</evidence>
<dbReference type="SUPFAM" id="SSF55874">
    <property type="entry name" value="ATPase domain of HSP90 chaperone/DNA topoisomerase II/histidine kinase"/>
    <property type="match status" value="1"/>
</dbReference>
<evidence type="ECO:0000256" key="9">
    <source>
        <dbReference type="PROSITE-ProRule" id="PRU00169"/>
    </source>
</evidence>